<dbReference type="EMBL" id="CZBU01000001">
    <property type="protein sequence ID" value="CUQ74732.1"/>
    <property type="molecule type" value="Genomic_DNA"/>
</dbReference>
<organism evidence="2 3">
    <name type="scientific">Lachnospira eligens</name>
    <dbReference type="NCBI Taxonomy" id="39485"/>
    <lineage>
        <taxon>Bacteria</taxon>
        <taxon>Bacillati</taxon>
        <taxon>Bacillota</taxon>
        <taxon>Clostridia</taxon>
        <taxon>Lachnospirales</taxon>
        <taxon>Lachnospiraceae</taxon>
        <taxon>Lachnospira</taxon>
    </lineage>
</organism>
<dbReference type="SUPFAM" id="SSF51182">
    <property type="entry name" value="RmlC-like cupins"/>
    <property type="match status" value="1"/>
</dbReference>
<gene>
    <name evidence="2" type="ORF">ERS852490_00121</name>
</gene>
<feature type="domain" description="Cupin type-2" evidence="1">
    <location>
        <begin position="152"/>
        <end position="219"/>
    </location>
</feature>
<evidence type="ECO:0000313" key="3">
    <source>
        <dbReference type="Proteomes" id="UP000095621"/>
    </source>
</evidence>
<dbReference type="PANTHER" id="PTHR37694:SF1">
    <property type="entry name" value="SLR8022 PROTEIN"/>
    <property type="match status" value="1"/>
</dbReference>
<reference evidence="2 3" key="1">
    <citation type="submission" date="2015-09" db="EMBL/GenBank/DDBJ databases">
        <authorList>
            <consortium name="Pathogen Informatics"/>
        </authorList>
    </citation>
    <scope>NUCLEOTIDE SEQUENCE [LARGE SCALE GENOMIC DNA]</scope>
    <source>
        <strain evidence="2 3">2789STDY5834875</strain>
    </source>
</reference>
<protein>
    <submittedName>
        <fullName evidence="2">Cupin domain</fullName>
    </submittedName>
</protein>
<dbReference type="AlphaFoldDB" id="A0A174YLX9"/>
<accession>A0A174YLX9</accession>
<dbReference type="InterPro" id="IPR011051">
    <property type="entry name" value="RmlC_Cupin_sf"/>
</dbReference>
<sequence length="221" mass="23518">MSSSNALDGVFTVAGVRPARDGMTISRDTKLGKENVITFFALGAGTSISQECYDTTSVYIGAEGDASFITGEDAARQSFTDGDMLIVPGGTLCGVDSESGAVYTEIIIKKEITMNNLVKAGEVMKLKDLIQYEDGSISNLDVASNPSMKFVLMAFDAGTGLTPHRAPGNAIIFALEGKATIGYEGKDYVINAGENFRFEKNGLHSVTADEKFKMALLLVIE</sequence>
<dbReference type="RefSeq" id="WP_055214035.1">
    <property type="nucleotide sequence ID" value="NZ_CZBU01000001.1"/>
</dbReference>
<dbReference type="InterPro" id="IPR013096">
    <property type="entry name" value="Cupin_2"/>
</dbReference>
<dbReference type="Gene3D" id="2.60.120.10">
    <property type="entry name" value="Jelly Rolls"/>
    <property type="match status" value="2"/>
</dbReference>
<dbReference type="Pfam" id="PF07883">
    <property type="entry name" value="Cupin_2"/>
    <property type="match status" value="1"/>
</dbReference>
<dbReference type="OrthoDB" id="9793184at2"/>
<dbReference type="Proteomes" id="UP000095621">
    <property type="component" value="Unassembled WGS sequence"/>
</dbReference>
<dbReference type="PANTHER" id="PTHR37694">
    <property type="entry name" value="SLR8022 PROTEIN"/>
    <property type="match status" value="1"/>
</dbReference>
<evidence type="ECO:0000313" key="2">
    <source>
        <dbReference type="EMBL" id="CUQ74732.1"/>
    </source>
</evidence>
<name>A0A174YLX9_9FIRM</name>
<dbReference type="InterPro" id="IPR014710">
    <property type="entry name" value="RmlC-like_jellyroll"/>
</dbReference>
<evidence type="ECO:0000259" key="1">
    <source>
        <dbReference type="Pfam" id="PF07883"/>
    </source>
</evidence>
<dbReference type="CDD" id="cd02230">
    <property type="entry name" value="cupin_HP0902-like"/>
    <property type="match status" value="1"/>
</dbReference>
<proteinExistence type="predicted"/>